<organism evidence="1">
    <name type="scientific">bioreactor metagenome</name>
    <dbReference type="NCBI Taxonomy" id="1076179"/>
    <lineage>
        <taxon>unclassified sequences</taxon>
        <taxon>metagenomes</taxon>
        <taxon>ecological metagenomes</taxon>
    </lineage>
</organism>
<accession>A0A645BJM2</accession>
<evidence type="ECO:0000313" key="1">
    <source>
        <dbReference type="EMBL" id="MPM65547.1"/>
    </source>
</evidence>
<reference evidence="1" key="1">
    <citation type="submission" date="2019-08" db="EMBL/GenBank/DDBJ databases">
        <authorList>
            <person name="Kucharzyk K."/>
            <person name="Murdoch R.W."/>
            <person name="Higgins S."/>
            <person name="Loffler F."/>
        </authorList>
    </citation>
    <scope>NUCLEOTIDE SEQUENCE</scope>
</reference>
<name>A0A645BJM2_9ZZZZ</name>
<sequence>MPLNHQIVFGVFHSFPVFNHTFKLFNAVHFDTSINGISRLIDHIPLATLLVVLHARSLINTDAFRSAYQSGPIVRHRPAPFIHVLCRFYVSKIVQNYTGKSLSNGKRDFCKLYRPIIPKLNFNTDPMHVRRIATLCGFIVNPNQDFTLGTANLHGGAFTGKHRFPIVRLADIHTALRVIDNLPDI</sequence>
<dbReference type="AlphaFoldDB" id="A0A645BJM2"/>
<comment type="caution">
    <text evidence="1">The sequence shown here is derived from an EMBL/GenBank/DDBJ whole genome shotgun (WGS) entry which is preliminary data.</text>
</comment>
<proteinExistence type="predicted"/>
<gene>
    <name evidence="1" type="ORF">SDC9_112444</name>
</gene>
<protein>
    <submittedName>
        <fullName evidence="1">Uncharacterized protein</fullName>
    </submittedName>
</protein>
<dbReference type="EMBL" id="VSSQ01020576">
    <property type="protein sequence ID" value="MPM65547.1"/>
    <property type="molecule type" value="Genomic_DNA"/>
</dbReference>